<sequence>MPKRYVDNALNRRLGRVGMIHGTAVHSITSGSNLCTYRTYVDNPLNRKLWRVGLPLGSAVYSRSSDTGSSSDFEIPISAYRPTSPNEILRETAFQRIRPSTTPDRESDSGSSDTSSSSDFDFEIPSSRSRFRSDNLCDTLFQSVGPSSSRTPNRESDSGYSSISSRTHVDNTLNRTLGRAGLHLGTAVHSRSSDSSSSSSEDLDIPSSRSRSRSDNLCDTLFQRVGPSSGRTPNRESDSGLRTIGLEDRTAINNQHKDDKSSNRGLENVTAVKHKVDNITNRGLGHGAAVKYTDDNSTKQDLEHSTAVKHKDNSTRQDLEHSTAVKHKDNSTRQDLEHSTAVKHKDNRTRQDLEHSTAVKHKDNSTRQDLEHSTAVKHKDNSTRRSLECGTTDQLKVANNKRSVSSLTAHLNAFSLQETRLYKDNKLNRRLGRVGKPLGTHKYNPNQLVHKTYVDNDFNRRHNRVGKPIGSMPVTTKERFYKDNILNKELGRVGFPWGKCPDKPNATLMSLLHDLNYAEDVPDYISEIYELDVSNKETIETYFIIKEREKSVRKWLEEECRTPWEAHQHTVNEIIKNYRGQVINCKDLKFIDVIGHGHFGDVHFAEWIEGQAVAVKVLKDQSVSQRKRRDFEREILLYCELDHANIVQFLGACIEFPHLAIIMEYMDISLHEALHLKDVDIPPTDRTSVMKQMTKGLSYLHRNGIVHCDLKPHNILLNNIPGEEASNPDLPIIAKLTDFGLSFMKYDTESSASKTSPVKNIGTPRYSAPEVLRGAALFADDMMKADVYSLSLTILELLLEEVPFENLSLSQLRKQVGENELKPKMKNGHILKQPLKSLLERALSSDPAIRSSARYLSDVFESFQNAYRE</sequence>
<evidence type="ECO:0000259" key="5">
    <source>
        <dbReference type="PROSITE" id="PS50011"/>
    </source>
</evidence>
<name>A0A9W3A695_BIOGL</name>
<evidence type="ECO:0000313" key="10">
    <source>
        <dbReference type="RefSeq" id="XP_055882694.1"/>
    </source>
</evidence>
<dbReference type="AlphaFoldDB" id="A0A9W3A695"/>
<dbReference type="GO" id="GO:0005524">
    <property type="term" value="F:ATP binding"/>
    <property type="evidence" value="ECO:0007669"/>
    <property type="project" value="UniProtKB-UniRule"/>
</dbReference>
<dbReference type="SMART" id="SM00220">
    <property type="entry name" value="S_TKc"/>
    <property type="match status" value="1"/>
</dbReference>
<feature type="binding site" evidence="3">
    <location>
        <position position="616"/>
    </location>
    <ligand>
        <name>ATP</name>
        <dbReference type="ChEBI" id="CHEBI:30616"/>
    </ligand>
</feature>
<feature type="compositionally biased region" description="Polar residues" evidence="4">
    <location>
        <begin position="158"/>
        <end position="167"/>
    </location>
</feature>
<feature type="compositionally biased region" description="Low complexity" evidence="4">
    <location>
        <begin position="193"/>
        <end position="209"/>
    </location>
</feature>
<feature type="compositionally biased region" description="Basic and acidic residues" evidence="4">
    <location>
        <begin position="233"/>
        <end position="262"/>
    </location>
</feature>
<evidence type="ECO:0000313" key="7">
    <source>
        <dbReference type="RefSeq" id="XP_055882691.1"/>
    </source>
</evidence>
<accession>A0A9W3A695</accession>
<dbReference type="RefSeq" id="XP_055882695.1">
    <property type="nucleotide sequence ID" value="XM_056026720.1"/>
</dbReference>
<dbReference type="InterPro" id="IPR017441">
    <property type="entry name" value="Protein_kinase_ATP_BS"/>
</dbReference>
<evidence type="ECO:0000313" key="8">
    <source>
        <dbReference type="RefSeq" id="XP_055882692.1"/>
    </source>
</evidence>
<dbReference type="InterPro" id="IPR008271">
    <property type="entry name" value="Ser/Thr_kinase_AS"/>
</dbReference>
<dbReference type="SUPFAM" id="SSF56112">
    <property type="entry name" value="Protein kinase-like (PK-like)"/>
    <property type="match status" value="1"/>
</dbReference>
<dbReference type="PROSITE" id="PS00108">
    <property type="entry name" value="PROTEIN_KINASE_ST"/>
    <property type="match status" value="1"/>
</dbReference>
<dbReference type="RefSeq" id="XP_055882694.1">
    <property type="nucleotide sequence ID" value="XM_056026719.1"/>
</dbReference>
<reference evidence="7 8" key="1">
    <citation type="submission" date="2025-04" db="UniProtKB">
        <authorList>
            <consortium name="RefSeq"/>
        </authorList>
    </citation>
    <scope>IDENTIFICATION</scope>
</reference>
<dbReference type="Pfam" id="PF00069">
    <property type="entry name" value="Pkinase"/>
    <property type="match status" value="1"/>
</dbReference>
<evidence type="ECO:0000313" key="11">
    <source>
        <dbReference type="RefSeq" id="XP_055882695.1"/>
    </source>
</evidence>
<evidence type="ECO:0000256" key="2">
    <source>
        <dbReference type="ARBA" id="ARBA00022840"/>
    </source>
</evidence>
<dbReference type="InterPro" id="IPR011009">
    <property type="entry name" value="Kinase-like_dom_sf"/>
</dbReference>
<feature type="compositionally biased region" description="Polar residues" evidence="4">
    <location>
        <begin position="142"/>
        <end position="151"/>
    </location>
</feature>
<feature type="domain" description="Protein kinase" evidence="5">
    <location>
        <begin position="588"/>
        <end position="864"/>
    </location>
</feature>
<organism evidence="6 9">
    <name type="scientific">Biomphalaria glabrata</name>
    <name type="common">Bloodfluke planorb</name>
    <name type="synonym">Freshwater snail</name>
    <dbReference type="NCBI Taxonomy" id="6526"/>
    <lineage>
        <taxon>Eukaryota</taxon>
        <taxon>Metazoa</taxon>
        <taxon>Spiralia</taxon>
        <taxon>Lophotrochozoa</taxon>
        <taxon>Mollusca</taxon>
        <taxon>Gastropoda</taxon>
        <taxon>Heterobranchia</taxon>
        <taxon>Euthyneura</taxon>
        <taxon>Panpulmonata</taxon>
        <taxon>Hygrophila</taxon>
        <taxon>Lymnaeoidea</taxon>
        <taxon>Planorbidae</taxon>
        <taxon>Biomphalaria</taxon>
    </lineage>
</organism>
<feature type="region of interest" description="Disordered" evidence="4">
    <location>
        <begin position="186"/>
        <end position="267"/>
    </location>
</feature>
<feature type="compositionally biased region" description="Basic and acidic residues" evidence="4">
    <location>
        <begin position="292"/>
        <end position="387"/>
    </location>
</feature>
<evidence type="ECO:0000313" key="9">
    <source>
        <dbReference type="RefSeq" id="XP_055882693.1"/>
    </source>
</evidence>
<dbReference type="OrthoDB" id="4062651at2759"/>
<dbReference type="Gene3D" id="3.30.200.20">
    <property type="entry name" value="Phosphorylase Kinase, domain 1"/>
    <property type="match status" value="1"/>
</dbReference>
<dbReference type="GeneID" id="106053265"/>
<dbReference type="Proteomes" id="UP001165740">
    <property type="component" value="Chromosome 4"/>
</dbReference>
<keyword evidence="2 3" id="KW-0067">ATP-binding</keyword>
<dbReference type="PROSITE" id="PS00107">
    <property type="entry name" value="PROTEIN_KINASE_ATP"/>
    <property type="match status" value="1"/>
</dbReference>
<dbReference type="PANTHER" id="PTHR44329">
    <property type="entry name" value="SERINE/THREONINE-PROTEIN KINASE TNNI3K-RELATED"/>
    <property type="match status" value="1"/>
</dbReference>
<dbReference type="RefSeq" id="XP_055882693.1">
    <property type="nucleotide sequence ID" value="XM_056026718.1"/>
</dbReference>
<proteinExistence type="predicted"/>
<keyword evidence="1 3" id="KW-0547">Nucleotide-binding</keyword>
<feature type="region of interest" description="Disordered" evidence="4">
    <location>
        <begin position="142"/>
        <end position="167"/>
    </location>
</feature>
<keyword evidence="6" id="KW-1185">Reference proteome</keyword>
<protein>
    <submittedName>
        <fullName evidence="7 8">Eukaryotic translation initiation factor 2-alpha kinase 1-like isoform X1</fullName>
    </submittedName>
</protein>
<evidence type="ECO:0000256" key="4">
    <source>
        <dbReference type="SAM" id="MobiDB-lite"/>
    </source>
</evidence>
<evidence type="ECO:0000256" key="3">
    <source>
        <dbReference type="PROSITE-ProRule" id="PRU10141"/>
    </source>
</evidence>
<dbReference type="PROSITE" id="PS50011">
    <property type="entry name" value="PROTEIN_KINASE_DOM"/>
    <property type="match status" value="1"/>
</dbReference>
<evidence type="ECO:0000313" key="6">
    <source>
        <dbReference type="Proteomes" id="UP001165740"/>
    </source>
</evidence>
<dbReference type="InterPro" id="IPR000719">
    <property type="entry name" value="Prot_kinase_dom"/>
</dbReference>
<feature type="region of interest" description="Disordered" evidence="4">
    <location>
        <begin position="286"/>
        <end position="388"/>
    </location>
</feature>
<gene>
    <name evidence="7 8 9 10 11" type="primary">LOC106053265</name>
</gene>
<dbReference type="InterPro" id="IPR051681">
    <property type="entry name" value="Ser/Thr_Kinases-Pseudokinases"/>
</dbReference>
<dbReference type="Gene3D" id="1.10.510.10">
    <property type="entry name" value="Transferase(Phosphotransferase) domain 1"/>
    <property type="match status" value="1"/>
</dbReference>
<feature type="region of interest" description="Disordered" evidence="4">
    <location>
        <begin position="94"/>
        <end position="124"/>
    </location>
</feature>
<feature type="compositionally biased region" description="Low complexity" evidence="4">
    <location>
        <begin position="109"/>
        <end position="119"/>
    </location>
</feature>
<dbReference type="RefSeq" id="XP_055882692.1">
    <property type="nucleotide sequence ID" value="XM_056026717.1"/>
</dbReference>
<dbReference type="RefSeq" id="XP_055882691.1">
    <property type="nucleotide sequence ID" value="XM_056026716.1"/>
</dbReference>
<dbReference type="GO" id="GO:0004674">
    <property type="term" value="F:protein serine/threonine kinase activity"/>
    <property type="evidence" value="ECO:0007669"/>
    <property type="project" value="TreeGrafter"/>
</dbReference>
<evidence type="ECO:0000256" key="1">
    <source>
        <dbReference type="ARBA" id="ARBA00022741"/>
    </source>
</evidence>